<dbReference type="Proteomes" id="UP000886842">
    <property type="component" value="Unassembled WGS sequence"/>
</dbReference>
<organism evidence="3 4">
    <name type="scientific">Candidatus Avipropionibacterium avicola</name>
    <dbReference type="NCBI Taxonomy" id="2840701"/>
    <lineage>
        <taxon>Bacteria</taxon>
        <taxon>Bacillati</taxon>
        <taxon>Actinomycetota</taxon>
        <taxon>Actinomycetes</taxon>
        <taxon>Propionibacteriales</taxon>
        <taxon>Propionibacteriaceae</taxon>
        <taxon>Propionibacteriaceae incertae sedis</taxon>
        <taxon>Candidatus Avipropionibacterium</taxon>
    </lineage>
</organism>
<dbReference type="EMBL" id="DVLP01000396">
    <property type="protein sequence ID" value="HIT76597.1"/>
    <property type="molecule type" value="Genomic_DNA"/>
</dbReference>
<dbReference type="InterPro" id="IPR018702">
    <property type="entry name" value="DUF2207"/>
</dbReference>
<gene>
    <name evidence="3" type="ORF">IAA98_13520</name>
</gene>
<reference evidence="3" key="2">
    <citation type="journal article" date="2021" name="PeerJ">
        <title>Extensive microbial diversity within the chicken gut microbiome revealed by metagenomics and culture.</title>
        <authorList>
            <person name="Gilroy R."/>
            <person name="Ravi A."/>
            <person name="Getino M."/>
            <person name="Pursley I."/>
            <person name="Horton D.L."/>
            <person name="Alikhan N.F."/>
            <person name="Baker D."/>
            <person name="Gharbi K."/>
            <person name="Hall N."/>
            <person name="Watson M."/>
            <person name="Adriaenssens E.M."/>
            <person name="Foster-Nyarko E."/>
            <person name="Jarju S."/>
            <person name="Secka A."/>
            <person name="Antonio M."/>
            <person name="Oren A."/>
            <person name="Chaudhuri R.R."/>
            <person name="La Ragione R."/>
            <person name="Hildebrand F."/>
            <person name="Pallen M.J."/>
        </authorList>
    </citation>
    <scope>NUCLEOTIDE SEQUENCE</scope>
    <source>
        <strain evidence="3">ChiGjej1B1-24693</strain>
    </source>
</reference>
<comment type="caution">
    <text evidence="3">The sequence shown here is derived from an EMBL/GenBank/DDBJ whole genome shotgun (WGS) entry which is preliminary data.</text>
</comment>
<reference evidence="3" key="1">
    <citation type="submission" date="2020-10" db="EMBL/GenBank/DDBJ databases">
        <authorList>
            <person name="Gilroy R."/>
        </authorList>
    </citation>
    <scope>NUCLEOTIDE SEQUENCE</scope>
    <source>
        <strain evidence="3">ChiGjej1B1-24693</strain>
    </source>
</reference>
<accession>A0A9D1H0J0</accession>
<evidence type="ECO:0000313" key="4">
    <source>
        <dbReference type="Proteomes" id="UP000886842"/>
    </source>
</evidence>
<feature type="non-terminal residue" evidence="3">
    <location>
        <position position="168"/>
    </location>
</feature>
<protein>
    <submittedName>
        <fullName evidence="3">DUF2207 domain-containing protein</fullName>
    </submittedName>
</protein>
<feature type="domain" description="DUF2207" evidence="2">
    <location>
        <begin position="68"/>
        <end position="168"/>
    </location>
</feature>
<name>A0A9D1H0J0_9ACTN</name>
<evidence type="ECO:0000256" key="1">
    <source>
        <dbReference type="SAM" id="Phobius"/>
    </source>
</evidence>
<sequence>MATKNKTQARIVWAVILTALAAVIVGWVVYDALPRPVKGQIGLVPKVDRFSYSSWRSELDLSKDSAGDATLTVTETLVARFPDRDQNKGIVRGIPTKYRSAIDDVSVTDGDGNSVPYTTEFDYENNVYWILTGNDDYVRGEQTYVIHYTFSDAMVSTPTSAVQELYWN</sequence>
<proteinExistence type="predicted"/>
<dbReference type="Pfam" id="PF09972">
    <property type="entry name" value="DUF2207"/>
    <property type="match status" value="1"/>
</dbReference>
<keyword evidence="1" id="KW-0812">Transmembrane</keyword>
<evidence type="ECO:0000313" key="3">
    <source>
        <dbReference type="EMBL" id="HIT76597.1"/>
    </source>
</evidence>
<keyword evidence="1" id="KW-1133">Transmembrane helix</keyword>
<evidence type="ECO:0000259" key="2">
    <source>
        <dbReference type="Pfam" id="PF09972"/>
    </source>
</evidence>
<feature type="transmembrane region" description="Helical" evidence="1">
    <location>
        <begin position="12"/>
        <end position="30"/>
    </location>
</feature>
<keyword evidence="1" id="KW-0472">Membrane</keyword>
<dbReference type="AlphaFoldDB" id="A0A9D1H0J0"/>